<comment type="subcellular location">
    <subcellularLocation>
        <location evidence="1">Cell envelope</location>
    </subcellularLocation>
</comment>
<keyword evidence="4" id="KW-0732">Signal</keyword>
<dbReference type="PANTHER" id="PTHR30532:SF24">
    <property type="entry name" value="FERRIC ENTEROBACTIN-BINDING PERIPLASMIC PROTEIN FEPB"/>
    <property type="match status" value="1"/>
</dbReference>
<dbReference type="CDD" id="cd01146">
    <property type="entry name" value="FhuD"/>
    <property type="match status" value="1"/>
</dbReference>
<evidence type="ECO:0000313" key="7">
    <source>
        <dbReference type="Proteomes" id="UP000199103"/>
    </source>
</evidence>
<dbReference type="Proteomes" id="UP000199103">
    <property type="component" value="Chromosome I"/>
</dbReference>
<evidence type="ECO:0000259" key="5">
    <source>
        <dbReference type="PROSITE" id="PS50983"/>
    </source>
</evidence>
<keyword evidence="3" id="KW-0813">Transport</keyword>
<dbReference type="InterPro" id="IPR002491">
    <property type="entry name" value="ABC_transptr_periplasmic_BD"/>
</dbReference>
<dbReference type="GO" id="GO:0030288">
    <property type="term" value="C:outer membrane-bounded periplasmic space"/>
    <property type="evidence" value="ECO:0007669"/>
    <property type="project" value="TreeGrafter"/>
</dbReference>
<dbReference type="GO" id="GO:1901678">
    <property type="term" value="P:iron coordination entity transport"/>
    <property type="evidence" value="ECO:0007669"/>
    <property type="project" value="UniProtKB-ARBA"/>
</dbReference>
<dbReference type="SUPFAM" id="SSF53807">
    <property type="entry name" value="Helical backbone' metal receptor"/>
    <property type="match status" value="1"/>
</dbReference>
<name>A0A1H1ZNS0_9ACTN</name>
<comment type="similarity">
    <text evidence="2">Belongs to the bacterial solute-binding protein 8 family.</text>
</comment>
<dbReference type="Gene3D" id="3.40.50.1980">
    <property type="entry name" value="Nitrogenase molybdenum iron protein domain"/>
    <property type="match status" value="2"/>
</dbReference>
<evidence type="ECO:0000313" key="6">
    <source>
        <dbReference type="EMBL" id="SDT35293.1"/>
    </source>
</evidence>
<evidence type="ECO:0000256" key="1">
    <source>
        <dbReference type="ARBA" id="ARBA00004196"/>
    </source>
</evidence>
<keyword evidence="7" id="KW-1185">Reference proteome</keyword>
<evidence type="ECO:0000256" key="2">
    <source>
        <dbReference type="ARBA" id="ARBA00008814"/>
    </source>
</evidence>
<dbReference type="STRING" id="630515.SAMN04489812_5344"/>
<proteinExistence type="inferred from homology"/>
<evidence type="ECO:0000256" key="4">
    <source>
        <dbReference type="ARBA" id="ARBA00022729"/>
    </source>
</evidence>
<gene>
    <name evidence="6" type="ORF">SAMN04489812_5344</name>
</gene>
<accession>A0A1H1ZNS0</accession>
<dbReference type="EMBL" id="LT629772">
    <property type="protein sequence ID" value="SDT35293.1"/>
    <property type="molecule type" value="Genomic_DNA"/>
</dbReference>
<sequence length="357" mass="38086">MLSECPLSKGKYVFRPIRAVVALLSVIGLIVVAGCESSPTAGRAPSSVASSSAAGGAGNFPVTVKHAFGSTTIEKKPERVVTWGFGSTDAALALGVVPVAMPEQTYGVDKSGVLPWVKQKLTRMGAKTPTLLSNPSGSNEVPMEEIAKAAPDVILANYSGITAKQYATLSKIAPTVAYPDQPWATPWRDVVRTVGTVLGEEPKTEQLLAGIDRQVEQKAAAHPQFKGKTVAAVWDTGDSFYVYKKRDPRVAFLTDLGMVSAPSVDKLAPDDDNFYYTLSYEQVSKLRSDVLLVYADDQKQADAFLDKSYAKSMQQVRADHVATVVGPEFVAAVSPPTALSLTWGIDGYLKALDKAVS</sequence>
<dbReference type="Pfam" id="PF01497">
    <property type="entry name" value="Peripla_BP_2"/>
    <property type="match status" value="1"/>
</dbReference>
<evidence type="ECO:0000256" key="3">
    <source>
        <dbReference type="ARBA" id="ARBA00022448"/>
    </source>
</evidence>
<feature type="domain" description="Fe/B12 periplasmic-binding" evidence="5">
    <location>
        <begin position="79"/>
        <end position="356"/>
    </location>
</feature>
<dbReference type="PROSITE" id="PS50983">
    <property type="entry name" value="FE_B12_PBP"/>
    <property type="match status" value="1"/>
</dbReference>
<protein>
    <submittedName>
        <fullName evidence="6">Iron complex transport system substrate-binding protein</fullName>
    </submittedName>
</protein>
<dbReference type="PANTHER" id="PTHR30532">
    <property type="entry name" value="IRON III DICITRATE-BINDING PERIPLASMIC PROTEIN"/>
    <property type="match status" value="1"/>
</dbReference>
<organism evidence="6 7">
    <name type="scientific">Microlunatus soli</name>
    <dbReference type="NCBI Taxonomy" id="630515"/>
    <lineage>
        <taxon>Bacteria</taxon>
        <taxon>Bacillati</taxon>
        <taxon>Actinomycetota</taxon>
        <taxon>Actinomycetes</taxon>
        <taxon>Propionibacteriales</taxon>
        <taxon>Propionibacteriaceae</taxon>
        <taxon>Microlunatus</taxon>
    </lineage>
</organism>
<dbReference type="InterPro" id="IPR051313">
    <property type="entry name" value="Bact_iron-sidero_bind"/>
</dbReference>
<dbReference type="AlphaFoldDB" id="A0A1H1ZNS0"/>
<reference evidence="6 7" key="1">
    <citation type="submission" date="2016-10" db="EMBL/GenBank/DDBJ databases">
        <authorList>
            <person name="de Groot N.N."/>
        </authorList>
    </citation>
    <scope>NUCLEOTIDE SEQUENCE [LARGE SCALE GENOMIC DNA]</scope>
    <source>
        <strain evidence="6 7">DSM 21800</strain>
    </source>
</reference>